<sequence>MKRSLGLGLLGAVLAVTALPALAQPGPQRGGPGPLMRQADADHDGRITETEGLNFLSARFAEADANKDGGVTRAELDHALRARWEANRPADAPARPMHNLQQRADAMFRAADANRDGRLTMEEVQPLAMALFRAADRDGNGVLETAELRGRHHHRGGGRPAPQPERAPPAPVTPG</sequence>
<dbReference type="Proteomes" id="UP000460715">
    <property type="component" value="Unassembled WGS sequence"/>
</dbReference>
<organism evidence="6 7">
    <name type="scientific">Teichococcus coralli</name>
    <dbReference type="NCBI Taxonomy" id="2545983"/>
    <lineage>
        <taxon>Bacteria</taxon>
        <taxon>Pseudomonadati</taxon>
        <taxon>Pseudomonadota</taxon>
        <taxon>Alphaproteobacteria</taxon>
        <taxon>Acetobacterales</taxon>
        <taxon>Roseomonadaceae</taxon>
        <taxon>Roseomonas</taxon>
    </lineage>
</organism>
<comment type="caution">
    <text evidence="6">The sequence shown here is derived from an EMBL/GenBank/DDBJ whole genome shotgun (WGS) entry which is preliminary data.</text>
</comment>
<accession>A0A845BIV7</accession>
<feature type="chain" id="PRO_5032771748" description="EF-hand domain-containing protein" evidence="4">
    <location>
        <begin position="24"/>
        <end position="175"/>
    </location>
</feature>
<keyword evidence="7" id="KW-1185">Reference proteome</keyword>
<feature type="compositionally biased region" description="Pro residues" evidence="3">
    <location>
        <begin position="161"/>
        <end position="175"/>
    </location>
</feature>
<keyword evidence="4" id="KW-0732">Signal</keyword>
<evidence type="ECO:0000259" key="5">
    <source>
        <dbReference type="PROSITE" id="PS50222"/>
    </source>
</evidence>
<protein>
    <recommendedName>
        <fullName evidence="5">EF-hand domain-containing protein</fullName>
    </recommendedName>
</protein>
<dbReference type="EMBL" id="SNVJ01000036">
    <property type="protein sequence ID" value="MXP66004.1"/>
    <property type="molecule type" value="Genomic_DNA"/>
</dbReference>
<dbReference type="PANTHER" id="PTHR10891">
    <property type="entry name" value="EF-HAND CALCIUM-BINDING DOMAIN CONTAINING PROTEIN"/>
    <property type="match status" value="1"/>
</dbReference>
<dbReference type="Pfam" id="PF13499">
    <property type="entry name" value="EF-hand_7"/>
    <property type="match status" value="1"/>
</dbReference>
<dbReference type="GO" id="GO:0005509">
    <property type="term" value="F:calcium ion binding"/>
    <property type="evidence" value="ECO:0007669"/>
    <property type="project" value="InterPro"/>
</dbReference>
<dbReference type="SUPFAM" id="SSF47473">
    <property type="entry name" value="EF-hand"/>
    <property type="match status" value="1"/>
</dbReference>
<keyword evidence="1" id="KW-0479">Metal-binding</keyword>
<name>A0A845BIV7_9PROT</name>
<gene>
    <name evidence="6" type="ORF">E0493_21905</name>
</gene>
<dbReference type="InterPro" id="IPR011992">
    <property type="entry name" value="EF-hand-dom_pair"/>
</dbReference>
<dbReference type="PROSITE" id="PS50222">
    <property type="entry name" value="EF_HAND_2"/>
    <property type="match status" value="2"/>
</dbReference>
<evidence type="ECO:0000313" key="7">
    <source>
        <dbReference type="Proteomes" id="UP000460715"/>
    </source>
</evidence>
<dbReference type="AlphaFoldDB" id="A0A845BIV7"/>
<feature type="region of interest" description="Disordered" evidence="3">
    <location>
        <begin position="147"/>
        <end position="175"/>
    </location>
</feature>
<dbReference type="PROSITE" id="PS00018">
    <property type="entry name" value="EF_HAND_1"/>
    <property type="match status" value="2"/>
</dbReference>
<dbReference type="RefSeq" id="WP_160939412.1">
    <property type="nucleotide sequence ID" value="NZ_SNVJ01000036.1"/>
</dbReference>
<reference evidence="6 7" key="1">
    <citation type="submission" date="2019-03" db="EMBL/GenBank/DDBJ databases">
        <title>Roseomonas sp. a novel Roseomonas species isolated from Sea whip Gorgonian.</title>
        <authorList>
            <person name="Li F."/>
            <person name="Pan X."/>
            <person name="Huang S."/>
            <person name="Li Z."/>
            <person name="Meng B."/>
        </authorList>
    </citation>
    <scope>NUCLEOTIDE SEQUENCE [LARGE SCALE GENOMIC DNA]</scope>
    <source>
        <strain evidence="6 7">M0104</strain>
    </source>
</reference>
<evidence type="ECO:0000256" key="2">
    <source>
        <dbReference type="ARBA" id="ARBA00022737"/>
    </source>
</evidence>
<dbReference type="InterPro" id="IPR002048">
    <property type="entry name" value="EF_hand_dom"/>
</dbReference>
<feature type="signal peptide" evidence="4">
    <location>
        <begin position="1"/>
        <end position="23"/>
    </location>
</feature>
<dbReference type="Gene3D" id="1.10.238.10">
    <property type="entry name" value="EF-hand"/>
    <property type="match status" value="2"/>
</dbReference>
<evidence type="ECO:0000256" key="4">
    <source>
        <dbReference type="SAM" id="SignalP"/>
    </source>
</evidence>
<evidence type="ECO:0000256" key="1">
    <source>
        <dbReference type="ARBA" id="ARBA00022723"/>
    </source>
</evidence>
<dbReference type="OrthoDB" id="7573521at2"/>
<evidence type="ECO:0000256" key="3">
    <source>
        <dbReference type="SAM" id="MobiDB-lite"/>
    </source>
</evidence>
<evidence type="ECO:0000313" key="6">
    <source>
        <dbReference type="EMBL" id="MXP66004.1"/>
    </source>
</evidence>
<feature type="domain" description="EF-hand" evidence="5">
    <location>
        <begin position="51"/>
        <end position="86"/>
    </location>
</feature>
<dbReference type="SMART" id="SM00054">
    <property type="entry name" value="EFh"/>
    <property type="match status" value="2"/>
</dbReference>
<feature type="domain" description="EF-hand" evidence="5">
    <location>
        <begin position="99"/>
        <end position="134"/>
    </location>
</feature>
<dbReference type="InterPro" id="IPR039647">
    <property type="entry name" value="EF_hand_pair_protein_CML-like"/>
</dbReference>
<proteinExistence type="predicted"/>
<dbReference type="CDD" id="cd00051">
    <property type="entry name" value="EFh"/>
    <property type="match status" value="1"/>
</dbReference>
<dbReference type="Pfam" id="PF13202">
    <property type="entry name" value="EF-hand_5"/>
    <property type="match status" value="2"/>
</dbReference>
<keyword evidence="2" id="KW-0677">Repeat</keyword>
<dbReference type="InterPro" id="IPR018247">
    <property type="entry name" value="EF_Hand_1_Ca_BS"/>
</dbReference>